<feature type="binding site" evidence="12">
    <location>
        <position position="53"/>
    </location>
    <ligand>
        <name>[4Fe-4S] cluster</name>
        <dbReference type="ChEBI" id="CHEBI:49883"/>
        <label>2</label>
    </ligand>
</feature>
<comment type="catalytic activity">
    <reaction evidence="11">
        <text>CO + 2 oxidized [2Fe-2S]-[ferredoxin] + H2O = 2 reduced [2Fe-2S]-[ferredoxin] + CO2 + 2 H(+)</text>
        <dbReference type="Rhea" id="RHEA:21040"/>
        <dbReference type="Rhea" id="RHEA-COMP:10000"/>
        <dbReference type="Rhea" id="RHEA-COMP:10001"/>
        <dbReference type="ChEBI" id="CHEBI:15377"/>
        <dbReference type="ChEBI" id="CHEBI:15378"/>
        <dbReference type="ChEBI" id="CHEBI:16526"/>
        <dbReference type="ChEBI" id="CHEBI:17245"/>
        <dbReference type="ChEBI" id="CHEBI:33737"/>
        <dbReference type="ChEBI" id="CHEBI:33738"/>
        <dbReference type="EC" id="1.2.7.4"/>
    </reaction>
</comment>
<dbReference type="GO" id="GO:0051539">
    <property type="term" value="F:4 iron, 4 sulfur cluster binding"/>
    <property type="evidence" value="ECO:0007669"/>
    <property type="project" value="UniProtKB-KW"/>
</dbReference>
<dbReference type="InterPro" id="IPR004137">
    <property type="entry name" value="HCP/CODH"/>
</dbReference>
<feature type="binding site" evidence="12">
    <location>
        <position position="48"/>
    </location>
    <ligand>
        <name>[4Fe-4S] cluster</name>
        <dbReference type="ChEBI" id="CHEBI:49883"/>
        <label>2</label>
    </ligand>
</feature>
<reference evidence="13 14" key="1">
    <citation type="journal article" date="2009" name="Stand. Genomic Sci.">
        <title>Complete genome sequence of Desulfotomaculum acetoxidans type strain (5575).</title>
        <authorList>
            <person name="Spring S."/>
            <person name="Lapidus A."/>
            <person name="Schroder M."/>
            <person name="Gleim D."/>
            <person name="Sims D."/>
            <person name="Meincke L."/>
            <person name="Glavina Del Rio T."/>
            <person name="Tice H."/>
            <person name="Copeland A."/>
            <person name="Cheng J.F."/>
            <person name="Lucas S."/>
            <person name="Chen F."/>
            <person name="Nolan M."/>
            <person name="Bruce D."/>
            <person name="Goodwin L."/>
            <person name="Pitluck S."/>
            <person name="Ivanova N."/>
            <person name="Mavromatis K."/>
            <person name="Mikhailova N."/>
            <person name="Pati A."/>
            <person name="Chen A."/>
            <person name="Palaniappan K."/>
            <person name="Land M."/>
            <person name="Hauser L."/>
            <person name="Chang Y.J."/>
            <person name="Jeffries C.D."/>
            <person name="Chain P."/>
            <person name="Saunders E."/>
            <person name="Brettin T."/>
            <person name="Detter J.C."/>
            <person name="Goker M."/>
            <person name="Bristow J."/>
            <person name="Eisen J.A."/>
            <person name="Markowitz V."/>
            <person name="Hugenholtz P."/>
            <person name="Kyrpides N.C."/>
            <person name="Klenk H.P."/>
            <person name="Han C."/>
        </authorList>
    </citation>
    <scope>NUCLEOTIDE SEQUENCE [LARGE SCALE GENOMIC DNA]</scope>
    <source>
        <strain evidence="14">ATCC 49208 / DSM 771 / VKM B-1644</strain>
    </source>
</reference>
<dbReference type="Gene3D" id="3.40.50.2030">
    <property type="match status" value="2"/>
</dbReference>
<evidence type="ECO:0000256" key="5">
    <source>
        <dbReference type="ARBA" id="ARBA00022485"/>
    </source>
</evidence>
<accession>C8W085</accession>
<dbReference type="GO" id="GO:0043885">
    <property type="term" value="F:anaerobic carbon-monoxide dehydrogenase activity"/>
    <property type="evidence" value="ECO:0007669"/>
    <property type="project" value="UniProtKB-EC"/>
</dbReference>
<keyword evidence="6 12" id="KW-0533">Nickel</keyword>
<dbReference type="GO" id="GO:0050418">
    <property type="term" value="F:hydroxylamine reductase activity"/>
    <property type="evidence" value="ECO:0007669"/>
    <property type="project" value="TreeGrafter"/>
</dbReference>
<comment type="similarity">
    <text evidence="2">Belongs to the Ni-containing carbon monoxide dehydrogenase family.</text>
</comment>
<dbReference type="AlphaFoldDB" id="C8W085"/>
<dbReference type="FunFam" id="3.40.50.2030:FF:000005">
    <property type="entry name" value="Carbon monoxide dehydrogenase"/>
    <property type="match status" value="1"/>
</dbReference>
<dbReference type="InterPro" id="IPR016099">
    <property type="entry name" value="Prismane-like_a/b-sand"/>
</dbReference>
<feature type="binding site" evidence="12">
    <location>
        <position position="258"/>
    </location>
    <ligand>
        <name>[Ni-4Fe-4S] cluster</name>
        <dbReference type="ChEBI" id="CHEBI:47739"/>
    </ligand>
</feature>
<dbReference type="Gene3D" id="1.20.1270.30">
    <property type="match status" value="1"/>
</dbReference>
<evidence type="ECO:0000256" key="4">
    <source>
        <dbReference type="ARBA" id="ARBA00012819"/>
    </source>
</evidence>
<dbReference type="EC" id="1.2.7.4" evidence="4"/>
<feature type="binding site" evidence="12">
    <location>
        <position position="470"/>
    </location>
    <ligand>
        <name>[Ni-4Fe-4S] cluster</name>
        <dbReference type="ChEBI" id="CHEBI:47739"/>
    </ligand>
</feature>
<dbReference type="RefSeq" id="WP_015757841.1">
    <property type="nucleotide sequence ID" value="NC_013216.1"/>
</dbReference>
<dbReference type="SUPFAM" id="SSF56821">
    <property type="entry name" value="Prismane protein-like"/>
    <property type="match status" value="1"/>
</dbReference>
<dbReference type="KEGG" id="dae:Dtox_2327"/>
<protein>
    <recommendedName>
        <fullName evidence="4">anaerobic carbon-monoxide dehydrogenase</fullName>
        <ecNumber evidence="4">1.2.7.4</ecNumber>
    </recommendedName>
</protein>
<dbReference type="GO" id="GO:0004601">
    <property type="term" value="F:peroxidase activity"/>
    <property type="evidence" value="ECO:0007669"/>
    <property type="project" value="TreeGrafter"/>
</dbReference>
<evidence type="ECO:0000313" key="13">
    <source>
        <dbReference type="EMBL" id="ACV63140.1"/>
    </source>
</evidence>
<feature type="binding site" evidence="12">
    <location>
        <position position="67"/>
    </location>
    <ligand>
        <name>[4Fe-4S] cluster</name>
        <dbReference type="ChEBI" id="CHEBI:49883"/>
        <label>2</label>
    </ligand>
</feature>
<dbReference type="GO" id="GO:0016151">
    <property type="term" value="F:nickel cation binding"/>
    <property type="evidence" value="ECO:0007669"/>
    <property type="project" value="InterPro"/>
</dbReference>
<dbReference type="InterPro" id="IPR010047">
    <property type="entry name" value="CODH"/>
</dbReference>
<feature type="binding site" evidence="12">
    <location>
        <position position="511"/>
    </location>
    <ligand>
        <name>[Ni-4Fe-4S] cluster</name>
        <dbReference type="ChEBI" id="CHEBI:47739"/>
    </ligand>
</feature>
<organism evidence="13 14">
    <name type="scientific">Desulfofarcimen acetoxidans (strain ATCC 49208 / DSM 771 / KCTC 5769 / VKM B-1644 / 5575)</name>
    <name type="common">Desulfotomaculum acetoxidans</name>
    <dbReference type="NCBI Taxonomy" id="485916"/>
    <lineage>
        <taxon>Bacteria</taxon>
        <taxon>Bacillati</taxon>
        <taxon>Bacillota</taxon>
        <taxon>Clostridia</taxon>
        <taxon>Eubacteriales</taxon>
        <taxon>Peptococcaceae</taxon>
        <taxon>Desulfofarcimen</taxon>
    </lineage>
</organism>
<feature type="binding site" evidence="12">
    <location>
        <position position="45"/>
    </location>
    <ligand>
        <name>[4Fe-4S] cluster</name>
        <dbReference type="ChEBI" id="CHEBI:49883"/>
        <label>2</label>
    </ligand>
</feature>
<evidence type="ECO:0000256" key="8">
    <source>
        <dbReference type="ARBA" id="ARBA00023002"/>
    </source>
</evidence>
<comment type="subunit">
    <text evidence="3">Homodimer.</text>
</comment>
<dbReference type="InterPro" id="IPR016101">
    <property type="entry name" value="CO_DH_a-bundle"/>
</dbReference>
<evidence type="ECO:0000256" key="12">
    <source>
        <dbReference type="PIRSR" id="PIRSR005023-1"/>
    </source>
</evidence>
<evidence type="ECO:0000256" key="1">
    <source>
        <dbReference type="ARBA" id="ARBA00001966"/>
    </source>
</evidence>
<evidence type="ECO:0000256" key="9">
    <source>
        <dbReference type="ARBA" id="ARBA00023004"/>
    </source>
</evidence>
<proteinExistence type="inferred from homology"/>
<dbReference type="PANTHER" id="PTHR30109">
    <property type="entry name" value="HYDROXYLAMINE REDUCTASE"/>
    <property type="match status" value="1"/>
</dbReference>
<dbReference type="STRING" id="485916.Dtox_2327"/>
<comment type="cofactor">
    <cofactor evidence="1">
        <name>[4Fe-4S] cluster</name>
        <dbReference type="ChEBI" id="CHEBI:49883"/>
    </cofactor>
</comment>
<gene>
    <name evidence="13" type="ordered locus">Dtox_2327</name>
</gene>
<keyword evidence="10 12" id="KW-0411">Iron-sulfur</keyword>
<dbReference type="PANTHER" id="PTHR30109:SF4">
    <property type="entry name" value="CARBON MONOXIDE DEHYDROGENASE"/>
    <property type="match status" value="1"/>
</dbReference>
<dbReference type="PIRSF" id="PIRSF005023">
    <property type="entry name" value="CODH"/>
    <property type="match status" value="1"/>
</dbReference>
<dbReference type="eggNOG" id="COG1151">
    <property type="taxonomic scope" value="Bacteria"/>
</dbReference>
<feature type="binding site" evidence="12">
    <location>
        <position position="36"/>
    </location>
    <ligand>
        <name>[4Fe-4S] cluster</name>
        <dbReference type="ChEBI" id="CHEBI:49883"/>
        <label>1</label>
        <note>ligand shared between dimeric partners</note>
    </ligand>
</feature>
<dbReference type="OrthoDB" id="5478720at2"/>
<feature type="binding site" evidence="12">
    <location>
        <position position="44"/>
    </location>
    <ligand>
        <name>[4Fe-4S] cluster</name>
        <dbReference type="ChEBI" id="CHEBI:49883"/>
        <label>1</label>
        <note>ligand shared between dimeric partners</note>
    </ligand>
</feature>
<evidence type="ECO:0000256" key="11">
    <source>
        <dbReference type="ARBA" id="ARBA00048733"/>
    </source>
</evidence>
<keyword evidence="7 12" id="KW-0479">Metal-binding</keyword>
<dbReference type="InterPro" id="IPR011254">
    <property type="entry name" value="Prismane-like_sf"/>
</dbReference>
<dbReference type="GO" id="GO:0006091">
    <property type="term" value="P:generation of precursor metabolites and energy"/>
    <property type="evidence" value="ECO:0007669"/>
    <property type="project" value="InterPro"/>
</dbReference>
<evidence type="ECO:0000256" key="2">
    <source>
        <dbReference type="ARBA" id="ARBA00010689"/>
    </source>
</evidence>
<dbReference type="CDD" id="cd01915">
    <property type="entry name" value="CODH"/>
    <property type="match status" value="1"/>
</dbReference>
<sequence length="621" mass="65340">MSEKSIDQATLKMLSKAKADNVSLAWDRLAAQEPQCGFGQLGVCCRNCNMGPCRVDPFGDGPSEGVCGATADTIVARNLVRAIAAGAASHSDHGRGIASTLYASAKGHAPDYPVKDEVKLKALAKEFGIAVEDRTSQEIALEVAETVLDEFGTRKGSLQFVNRVPLKRKEIWDKLGITPRGIDREVVECMHRTHIGVDNDYVSLILQGMRTALSDGWGGSIVATEISDILFGTPQPIKGSCNLGVLQADQVNIILHGHEPTLSDILVHAARAPELLAAAKEKGASGINVCGMCCTGNEILMRHGVPLAGNFLQQELAIVTGAVEAMVVDIQCIMPSLPQVAACYHTKVISTSPKAKFPGAEHIPFDEHNAMEVAEKIVLAAVENFSNRRPERVNIPSDRMDYMAGFSVEAILSALGGSLDPLLNAIKSGAIKGIVGVVGCNNPKYKHDQSHINFVNELIKNNVLVVATGCAAIACGKYGLLLPEAAKNAGDGLRAVCEALKIPPVLHMGSCVDISRIMTVAAAIANALGVDISDLPLAGAAPEWMSEKAVSIGTYVVSSGIFTILGTVPPVLGSKNVAELLTSGAEGVVGAVFAVEEDPVAAADLAVKHIEKKRLALGLEP</sequence>
<dbReference type="GO" id="GO:0042542">
    <property type="term" value="P:response to hydrogen peroxide"/>
    <property type="evidence" value="ECO:0007669"/>
    <property type="project" value="TreeGrafter"/>
</dbReference>
<dbReference type="EMBL" id="CP001720">
    <property type="protein sequence ID" value="ACV63140.1"/>
    <property type="molecule type" value="Genomic_DNA"/>
</dbReference>
<keyword evidence="9 12" id="KW-0408">Iron</keyword>
<evidence type="ECO:0000256" key="3">
    <source>
        <dbReference type="ARBA" id="ARBA00011738"/>
    </source>
</evidence>
<keyword evidence="14" id="KW-1185">Reference proteome</keyword>
<dbReference type="Pfam" id="PF03063">
    <property type="entry name" value="Prismane"/>
    <property type="match status" value="1"/>
</dbReference>
<keyword evidence="8 13" id="KW-0560">Oxidoreductase</keyword>
<name>C8W085_DESAS</name>
<evidence type="ECO:0000313" key="14">
    <source>
        <dbReference type="Proteomes" id="UP000002217"/>
    </source>
</evidence>
<keyword evidence="5 12" id="KW-0004">4Fe-4S</keyword>
<feature type="binding site" evidence="12">
    <location>
        <position position="440"/>
    </location>
    <ligand>
        <name>[Ni-4Fe-4S] cluster</name>
        <dbReference type="ChEBI" id="CHEBI:47739"/>
    </ligand>
</feature>
<dbReference type="NCBIfam" id="TIGR01702">
    <property type="entry name" value="CO_DH_cata"/>
    <property type="match status" value="1"/>
</dbReference>
<feature type="binding site" evidence="12">
    <location>
        <position position="332"/>
    </location>
    <ligand>
        <name>[Ni-4Fe-4S] cluster</name>
        <dbReference type="ChEBI" id="CHEBI:47739"/>
    </ligand>
</feature>
<dbReference type="Proteomes" id="UP000002217">
    <property type="component" value="Chromosome"/>
</dbReference>
<evidence type="ECO:0000256" key="7">
    <source>
        <dbReference type="ARBA" id="ARBA00022723"/>
    </source>
</evidence>
<evidence type="ECO:0000256" key="6">
    <source>
        <dbReference type="ARBA" id="ARBA00022596"/>
    </source>
</evidence>
<dbReference type="HOGENOM" id="CLU_030631_0_0_9"/>
<feature type="binding site" evidence="12">
    <location>
        <position position="294"/>
    </location>
    <ligand>
        <name>[Ni-4Fe-4S] cluster</name>
        <dbReference type="ChEBI" id="CHEBI:47739"/>
    </ligand>
</feature>
<evidence type="ECO:0000256" key="10">
    <source>
        <dbReference type="ARBA" id="ARBA00023014"/>
    </source>
</evidence>